<keyword evidence="2" id="KW-1185">Reference proteome</keyword>
<dbReference type="AlphaFoldDB" id="A0A2B7WEM2"/>
<accession>A0A2B7WEM2</accession>
<proteinExistence type="predicted"/>
<protein>
    <submittedName>
        <fullName evidence="1">Uncharacterized protein</fullName>
    </submittedName>
</protein>
<comment type="caution">
    <text evidence="1">The sequence shown here is derived from an EMBL/GenBank/DDBJ whole genome shotgun (WGS) entry which is preliminary data.</text>
</comment>
<dbReference type="EMBL" id="PDNA01000618">
    <property type="protein sequence ID" value="PGG94920.1"/>
    <property type="molecule type" value="Genomic_DNA"/>
</dbReference>
<dbReference type="Proteomes" id="UP000224634">
    <property type="component" value="Unassembled WGS sequence"/>
</dbReference>
<reference evidence="1 2" key="1">
    <citation type="submission" date="2017-10" db="EMBL/GenBank/DDBJ databases">
        <title>Comparative genomics in systemic dimorphic fungi from Ajellomycetaceae.</title>
        <authorList>
            <person name="Munoz J.F."/>
            <person name="Mcewen J.G."/>
            <person name="Clay O.K."/>
            <person name="Cuomo C.A."/>
        </authorList>
    </citation>
    <scope>NUCLEOTIDE SEQUENCE [LARGE SCALE GENOMIC DNA]</scope>
    <source>
        <strain evidence="1 2">UAMH7299</strain>
    </source>
</reference>
<name>A0A2B7WEM2_POLH7</name>
<organism evidence="1 2">
    <name type="scientific">Polytolypa hystricis (strain UAMH7299)</name>
    <dbReference type="NCBI Taxonomy" id="1447883"/>
    <lineage>
        <taxon>Eukaryota</taxon>
        <taxon>Fungi</taxon>
        <taxon>Dikarya</taxon>
        <taxon>Ascomycota</taxon>
        <taxon>Pezizomycotina</taxon>
        <taxon>Eurotiomycetes</taxon>
        <taxon>Eurotiomycetidae</taxon>
        <taxon>Onygenales</taxon>
        <taxon>Onygenales incertae sedis</taxon>
        <taxon>Polytolypa</taxon>
    </lineage>
</organism>
<gene>
    <name evidence="1" type="ORF">AJ80_10092</name>
</gene>
<evidence type="ECO:0000313" key="1">
    <source>
        <dbReference type="EMBL" id="PGG94920.1"/>
    </source>
</evidence>
<sequence length="58" mass="6668">PTKTPQKHKRKLAEVIADTSLESVKWTPELQSSIYLLLLISRIPTHYSAYISQRKTSN</sequence>
<evidence type="ECO:0000313" key="2">
    <source>
        <dbReference type="Proteomes" id="UP000224634"/>
    </source>
</evidence>
<feature type="non-terminal residue" evidence="1">
    <location>
        <position position="1"/>
    </location>
</feature>